<dbReference type="Proteomes" id="UP000198960">
    <property type="component" value="Unassembled WGS sequence"/>
</dbReference>
<evidence type="ECO:0000313" key="4">
    <source>
        <dbReference type="Proteomes" id="UP000198960"/>
    </source>
</evidence>
<keyword evidence="4" id="KW-1185">Reference proteome</keyword>
<dbReference type="GO" id="GO:0016787">
    <property type="term" value="F:hydrolase activity"/>
    <property type="evidence" value="ECO:0007669"/>
    <property type="project" value="UniProtKB-KW"/>
</dbReference>
<reference evidence="4" key="1">
    <citation type="submission" date="2016-10" db="EMBL/GenBank/DDBJ databases">
        <authorList>
            <person name="Varghese N."/>
            <person name="Submissions S."/>
        </authorList>
    </citation>
    <scope>NUCLEOTIDE SEQUENCE [LARGE SCALE GENOMIC DNA]</scope>
    <source>
        <strain evidence="4">DSM 45413</strain>
    </source>
</reference>
<dbReference type="PANTHER" id="PTHR21240:SF28">
    <property type="entry name" value="ISO-OROTATE DECARBOXYLASE (EUROFUNG)"/>
    <property type="match status" value="1"/>
</dbReference>
<dbReference type="Pfam" id="PF04909">
    <property type="entry name" value="Amidohydro_2"/>
    <property type="match status" value="1"/>
</dbReference>
<dbReference type="GO" id="GO:0005737">
    <property type="term" value="C:cytoplasm"/>
    <property type="evidence" value="ECO:0007669"/>
    <property type="project" value="TreeGrafter"/>
</dbReference>
<dbReference type="PANTHER" id="PTHR21240">
    <property type="entry name" value="2-AMINO-3-CARBOXYLMUCONATE-6-SEMIALDEHYDE DECARBOXYLASE"/>
    <property type="match status" value="1"/>
</dbReference>
<keyword evidence="3" id="KW-0378">Hydrolase</keyword>
<dbReference type="STRING" id="673521.SAMN05660991_01323"/>
<dbReference type="EMBL" id="FOEE01000003">
    <property type="protein sequence ID" value="SEO69677.1"/>
    <property type="molecule type" value="Genomic_DNA"/>
</dbReference>
<organism evidence="3 4">
    <name type="scientific">Trujillonella endophytica</name>
    <dbReference type="NCBI Taxonomy" id="673521"/>
    <lineage>
        <taxon>Bacteria</taxon>
        <taxon>Bacillati</taxon>
        <taxon>Actinomycetota</taxon>
        <taxon>Actinomycetes</taxon>
        <taxon>Geodermatophilales</taxon>
        <taxon>Geodermatophilaceae</taxon>
        <taxon>Trujillonella</taxon>
    </lineage>
</organism>
<keyword evidence="1" id="KW-0456">Lyase</keyword>
<dbReference type="Gene3D" id="3.20.20.140">
    <property type="entry name" value="Metal-dependent hydrolases"/>
    <property type="match status" value="1"/>
</dbReference>
<dbReference type="InterPro" id="IPR032465">
    <property type="entry name" value="ACMSD"/>
</dbReference>
<accession>A0A1H8RTP9</accession>
<dbReference type="InterPro" id="IPR006680">
    <property type="entry name" value="Amidohydro-rel"/>
</dbReference>
<evidence type="ECO:0000259" key="2">
    <source>
        <dbReference type="Pfam" id="PF04909"/>
    </source>
</evidence>
<evidence type="ECO:0000256" key="1">
    <source>
        <dbReference type="ARBA" id="ARBA00023239"/>
    </source>
</evidence>
<sequence>MSSDFIVSADAHLIQPPDLFTTRMPRHLRDRALWEESIEIEPWVENGATSFRLLHAPGFEGWAESRYHQTDGRTPTGDPEQILEDLDHDGVDASMLHPNWPLFVFWTDDHELSMAHIRVYNDYLIEQILPYGARLRPTCPITLTDIDDAVTEIERVAKAGLRAILLPAVSPISYHSPELDPIWAAAQANGMRVFFHVATGGVKANAGNSAALDGITMAGRMGKADVTPAMAAGRMFSAASGSAAQPVRIITELLAGGVPERFPDLHFVLVEFNAHWLASMMGSIDKAWVTGVGQDPDWWGGFWDKNRPSNDQPAMAQLFRVNSKWPYPLRPSEYVKRQFHVSFQDDPAAVACRGFTGVSSLVWGMDYPHAEGTFRGTRDLLPRLFAGVPDEDRRAMVGGTMAELMGFERARQRV</sequence>
<dbReference type="OrthoDB" id="8673349at2"/>
<proteinExistence type="predicted"/>
<dbReference type="AlphaFoldDB" id="A0A1H8RTP9"/>
<name>A0A1H8RTP9_9ACTN</name>
<protein>
    <submittedName>
        <fullName evidence="3">Amidohydrolase</fullName>
    </submittedName>
</protein>
<evidence type="ECO:0000313" key="3">
    <source>
        <dbReference type="EMBL" id="SEO69677.1"/>
    </source>
</evidence>
<feature type="domain" description="Amidohydrolase-related" evidence="2">
    <location>
        <begin position="103"/>
        <end position="404"/>
    </location>
</feature>
<dbReference type="RefSeq" id="WP_091941353.1">
    <property type="nucleotide sequence ID" value="NZ_FOEE01000003.1"/>
</dbReference>
<dbReference type="GO" id="GO:0019748">
    <property type="term" value="P:secondary metabolic process"/>
    <property type="evidence" value="ECO:0007669"/>
    <property type="project" value="TreeGrafter"/>
</dbReference>
<dbReference type="GO" id="GO:0016831">
    <property type="term" value="F:carboxy-lyase activity"/>
    <property type="evidence" value="ECO:0007669"/>
    <property type="project" value="InterPro"/>
</dbReference>
<gene>
    <name evidence="3" type="ORF">SAMN05660991_01323</name>
</gene>
<dbReference type="SUPFAM" id="SSF51556">
    <property type="entry name" value="Metallo-dependent hydrolases"/>
    <property type="match status" value="1"/>
</dbReference>
<dbReference type="InterPro" id="IPR032466">
    <property type="entry name" value="Metal_Hydrolase"/>
</dbReference>